<dbReference type="PANTHER" id="PTHR46018:SF2">
    <property type="entry name" value="ZINC PHOSPHODIESTERASE ELAC PROTEIN 1"/>
    <property type="match status" value="1"/>
</dbReference>
<evidence type="ECO:0000256" key="1">
    <source>
        <dbReference type="SAM" id="SignalP"/>
    </source>
</evidence>
<dbReference type="STRING" id="629741.GCWU000324_03091"/>
<feature type="chain" id="PRO_5002938310" description="Metallo-beta-lactamase domain-containing protein" evidence="1">
    <location>
        <begin position="28"/>
        <end position="141"/>
    </location>
</feature>
<keyword evidence="1" id="KW-0732">Signal</keyword>
<dbReference type="SUPFAM" id="SSF56281">
    <property type="entry name" value="Metallo-hydrolase/oxidoreductase"/>
    <property type="match status" value="1"/>
</dbReference>
<organism evidence="3 4">
    <name type="scientific">Kingella oralis ATCC 51147</name>
    <dbReference type="NCBI Taxonomy" id="629741"/>
    <lineage>
        <taxon>Bacteria</taxon>
        <taxon>Pseudomonadati</taxon>
        <taxon>Pseudomonadota</taxon>
        <taxon>Betaproteobacteria</taxon>
        <taxon>Neisseriales</taxon>
        <taxon>Neisseriaceae</taxon>
        <taxon>Kingella</taxon>
    </lineage>
</organism>
<proteinExistence type="predicted"/>
<dbReference type="EMBL" id="ACJW02000008">
    <property type="protein sequence ID" value="EEP66688.1"/>
    <property type="molecule type" value="Genomic_DNA"/>
</dbReference>
<keyword evidence="4" id="KW-1185">Reference proteome</keyword>
<dbReference type="AlphaFoldDB" id="C4GN03"/>
<dbReference type="InterPro" id="IPR036866">
    <property type="entry name" value="RibonucZ/Hydroxyglut_hydro"/>
</dbReference>
<evidence type="ECO:0000259" key="2">
    <source>
        <dbReference type="Pfam" id="PF00753"/>
    </source>
</evidence>
<dbReference type="PANTHER" id="PTHR46018">
    <property type="entry name" value="ZINC PHOSPHODIESTERASE ELAC PROTEIN 1"/>
    <property type="match status" value="1"/>
</dbReference>
<protein>
    <recommendedName>
        <fullName evidence="2">Metallo-beta-lactamase domain-containing protein</fullName>
    </recommendedName>
</protein>
<dbReference type="RefSeq" id="WP_003798848.1">
    <property type="nucleotide sequence ID" value="NZ_GG665874.1"/>
</dbReference>
<comment type="caution">
    <text evidence="3">The sequence shown here is derived from an EMBL/GenBank/DDBJ whole genome shotgun (WGS) entry which is preliminary data.</text>
</comment>
<gene>
    <name evidence="3" type="ORF">GCWU000324_03091</name>
</gene>
<dbReference type="InterPro" id="IPR001279">
    <property type="entry name" value="Metallo-B-lactamas"/>
</dbReference>
<evidence type="ECO:0000313" key="3">
    <source>
        <dbReference type="EMBL" id="EEP66688.1"/>
    </source>
</evidence>
<dbReference type="Gene3D" id="3.60.15.10">
    <property type="entry name" value="Ribonuclease Z/Hydroxyacylglutathione hydrolase-like"/>
    <property type="match status" value="1"/>
</dbReference>
<feature type="signal peptide" evidence="1">
    <location>
        <begin position="1"/>
        <end position="27"/>
    </location>
</feature>
<feature type="domain" description="Metallo-beta-lactamase" evidence="2">
    <location>
        <begin position="53"/>
        <end position="110"/>
    </location>
</feature>
<dbReference type="GeneID" id="84907954"/>
<name>C4GN03_9NEIS</name>
<sequence>MRTKEIFRQAGGFALAALLVFSANAQAAACRNPNLDVVVLGSGGPELDDNRASVGYLVRENGRAAVLVDFGSGTSLNFERAGAKIEDLQAVLLSQFHVDHVNDFPALVKGAVFTRRNRDLPVYGPSGNRIVPALPHSIWRG</sequence>
<dbReference type="Proteomes" id="UP000003009">
    <property type="component" value="Unassembled WGS sequence"/>
</dbReference>
<dbReference type="HOGENOM" id="CLU_1822754_0_0_4"/>
<dbReference type="Pfam" id="PF00753">
    <property type="entry name" value="Lactamase_B"/>
    <property type="match status" value="1"/>
</dbReference>
<reference evidence="3" key="1">
    <citation type="submission" date="2009-04" db="EMBL/GenBank/DDBJ databases">
        <authorList>
            <person name="Weinstock G."/>
            <person name="Sodergren E."/>
            <person name="Clifton S."/>
            <person name="Fulton L."/>
            <person name="Fulton B."/>
            <person name="Courtney L."/>
            <person name="Fronick C."/>
            <person name="Harrison M."/>
            <person name="Strong C."/>
            <person name="Farmer C."/>
            <person name="Delahaunty K."/>
            <person name="Markovic C."/>
            <person name="Hall O."/>
            <person name="Minx P."/>
            <person name="Tomlinson C."/>
            <person name="Mitreva M."/>
            <person name="Nelson J."/>
            <person name="Hou S."/>
            <person name="Wollam A."/>
            <person name="Pepin K.H."/>
            <person name="Johnson M."/>
            <person name="Bhonagiri V."/>
            <person name="Nash W.E."/>
            <person name="Warren W."/>
            <person name="Chinwalla A."/>
            <person name="Mardis E.R."/>
            <person name="Wilson R.K."/>
        </authorList>
    </citation>
    <scope>NUCLEOTIDE SEQUENCE [LARGE SCALE GENOMIC DNA]</scope>
    <source>
        <strain evidence="3">ATCC 51147</strain>
    </source>
</reference>
<accession>C4GN03</accession>
<dbReference type="GO" id="GO:0042781">
    <property type="term" value="F:3'-tRNA processing endoribonuclease activity"/>
    <property type="evidence" value="ECO:0007669"/>
    <property type="project" value="TreeGrafter"/>
</dbReference>
<evidence type="ECO:0000313" key="4">
    <source>
        <dbReference type="Proteomes" id="UP000003009"/>
    </source>
</evidence>